<feature type="transmembrane region" description="Helical" evidence="1">
    <location>
        <begin position="12"/>
        <end position="32"/>
    </location>
</feature>
<protein>
    <recommendedName>
        <fullName evidence="4">Glycosyltransferase RgtA/B/C/D-like domain-containing protein</fullName>
    </recommendedName>
</protein>
<reference evidence="2 3" key="1">
    <citation type="submission" date="2018-03" db="EMBL/GenBank/DDBJ databases">
        <title>Mesoflavibacter sp. HG37 and Mesoflavibacter sp. HG96 sp.nov., two marine bacteria isolated from seawater of Western Pacific Ocean.</title>
        <authorList>
            <person name="Cheng H."/>
            <person name="Wu Y.-H."/>
            <person name="Guo L.-L."/>
            <person name="Xu X.-W."/>
        </authorList>
    </citation>
    <scope>NUCLEOTIDE SEQUENCE [LARGE SCALE GENOMIC DNA]</scope>
    <source>
        <strain evidence="2 3">KCTC 42117</strain>
    </source>
</reference>
<feature type="transmembrane region" description="Helical" evidence="1">
    <location>
        <begin position="372"/>
        <end position="393"/>
    </location>
</feature>
<feature type="transmembrane region" description="Helical" evidence="1">
    <location>
        <begin position="119"/>
        <end position="140"/>
    </location>
</feature>
<evidence type="ECO:0008006" key="4">
    <source>
        <dbReference type="Google" id="ProtNLM"/>
    </source>
</evidence>
<dbReference type="EMBL" id="PXOT01000023">
    <property type="protein sequence ID" value="PSG89870.1"/>
    <property type="molecule type" value="Genomic_DNA"/>
</dbReference>
<feature type="transmembrane region" description="Helical" evidence="1">
    <location>
        <begin position="152"/>
        <end position="180"/>
    </location>
</feature>
<gene>
    <name evidence="2" type="ORF">C7H61_08680</name>
</gene>
<keyword evidence="3" id="KW-1185">Reference proteome</keyword>
<feature type="transmembrane region" description="Helical" evidence="1">
    <location>
        <begin position="399"/>
        <end position="415"/>
    </location>
</feature>
<name>A0A2T1NBU5_9FLAO</name>
<sequence length="422" mass="48881">MIKLLPTKYRIIYLIIFVLGLLKVLITGAIFYPDSYAFLDMQINRSPVYSLFLKLTTTVFGDYYEVPVLVLQYLFFVFAINYLLKSIKSKINLSAVGVLLIQFSILINGLYFYLSVNRVLSEAIVFPLILIFIAEVFKLLSNKTLKNSYKLIVVFFVLLFTRGQFLAFLPLLILALVYVVYQSKNYKKGFIVLCLTLATPFLSSLLEKTYNKIVIGEFKGYAMTYVHFIANPFYIANAEDKNLFSNPDEKAFFNRTYNLMLDKKITRNQAIQTKYVDDYLFFENNFSKICNASIHQANMDYYGTQGYNYLEQQYKVDQMTSSMFLPLLKANFKTWVRMVVKSFIKGFGGIQMCLALGLLLLYCIMFFKDNTMLFLGIAITLKVLNGIIIAMVVHSIYRYTFYFDWVLLAAFILILDSKIKKA</sequence>
<organism evidence="2 3">
    <name type="scientific">Mesoflavibacter zeaxanthinifaciens subsp. sabulilitoris</name>
    <dbReference type="NCBI Taxonomy" id="1520893"/>
    <lineage>
        <taxon>Bacteria</taxon>
        <taxon>Pseudomonadati</taxon>
        <taxon>Bacteroidota</taxon>
        <taxon>Flavobacteriia</taxon>
        <taxon>Flavobacteriales</taxon>
        <taxon>Flavobacteriaceae</taxon>
        <taxon>Mesoflavibacter</taxon>
    </lineage>
</organism>
<evidence type="ECO:0000256" key="1">
    <source>
        <dbReference type="SAM" id="Phobius"/>
    </source>
</evidence>
<feature type="transmembrane region" description="Helical" evidence="1">
    <location>
        <begin position="218"/>
        <end position="236"/>
    </location>
</feature>
<dbReference type="AlphaFoldDB" id="A0A2T1NBU5"/>
<evidence type="ECO:0000313" key="2">
    <source>
        <dbReference type="EMBL" id="PSG89870.1"/>
    </source>
</evidence>
<dbReference type="OrthoDB" id="1410880at2"/>
<feature type="transmembrane region" description="Helical" evidence="1">
    <location>
        <begin position="63"/>
        <end position="84"/>
    </location>
</feature>
<dbReference type="Proteomes" id="UP000238430">
    <property type="component" value="Unassembled WGS sequence"/>
</dbReference>
<feature type="transmembrane region" description="Helical" evidence="1">
    <location>
        <begin position="186"/>
        <end position="206"/>
    </location>
</feature>
<evidence type="ECO:0000313" key="3">
    <source>
        <dbReference type="Proteomes" id="UP000238430"/>
    </source>
</evidence>
<keyword evidence="1" id="KW-0472">Membrane</keyword>
<proteinExistence type="predicted"/>
<feature type="transmembrane region" description="Helical" evidence="1">
    <location>
        <begin position="91"/>
        <end position="113"/>
    </location>
</feature>
<dbReference type="RefSeq" id="WP_106678948.1">
    <property type="nucleotide sequence ID" value="NZ_JACHWV010000008.1"/>
</dbReference>
<keyword evidence="1" id="KW-1133">Transmembrane helix</keyword>
<accession>A0A2T1NBU5</accession>
<comment type="caution">
    <text evidence="2">The sequence shown here is derived from an EMBL/GenBank/DDBJ whole genome shotgun (WGS) entry which is preliminary data.</text>
</comment>
<feature type="transmembrane region" description="Helical" evidence="1">
    <location>
        <begin position="343"/>
        <end position="365"/>
    </location>
</feature>
<keyword evidence="1" id="KW-0812">Transmembrane</keyword>